<keyword evidence="2 3" id="KW-0413">Isomerase</keyword>
<dbReference type="Proteomes" id="UP001156672">
    <property type="component" value="Unassembled WGS sequence"/>
</dbReference>
<evidence type="ECO:0000313" key="3">
    <source>
        <dbReference type="EMBL" id="GLQ70068.1"/>
    </source>
</evidence>
<dbReference type="InterPro" id="IPR012341">
    <property type="entry name" value="6hp_glycosidase-like_sf"/>
</dbReference>
<dbReference type="EMBL" id="BSNW01000049">
    <property type="protein sequence ID" value="GLQ70068.1"/>
    <property type="molecule type" value="Genomic_DNA"/>
</dbReference>
<evidence type="ECO:0000313" key="4">
    <source>
        <dbReference type="Proteomes" id="UP001156672"/>
    </source>
</evidence>
<name>A0ABQ5X3E7_9PROT</name>
<evidence type="ECO:0000256" key="1">
    <source>
        <dbReference type="ARBA" id="ARBA00008558"/>
    </source>
</evidence>
<dbReference type="InterPro" id="IPR010819">
    <property type="entry name" value="AGE/CE"/>
</dbReference>
<dbReference type="PANTHER" id="PTHR15108">
    <property type="entry name" value="N-ACYLGLUCOSAMINE-2-EPIMERASE"/>
    <property type="match status" value="1"/>
</dbReference>
<accession>A0ABQ5X3E7</accession>
<dbReference type="GO" id="GO:0016853">
    <property type="term" value="F:isomerase activity"/>
    <property type="evidence" value="ECO:0007669"/>
    <property type="project" value="UniProtKB-KW"/>
</dbReference>
<protein>
    <submittedName>
        <fullName evidence="3">Mannose-6-phosphate isomerase</fullName>
    </submittedName>
</protein>
<keyword evidence="4" id="KW-1185">Reference proteome</keyword>
<gene>
    <name evidence="3" type="ORF">GCM10007866_25210</name>
</gene>
<dbReference type="Pfam" id="PF07221">
    <property type="entry name" value="GlcNAc_2-epim"/>
    <property type="match status" value="1"/>
</dbReference>
<dbReference type="Gene3D" id="1.50.10.10">
    <property type="match status" value="1"/>
</dbReference>
<proteinExistence type="inferred from homology"/>
<comment type="similarity">
    <text evidence="1">Belongs to the N-acylglucosamine 2-epimerase family.</text>
</comment>
<organism evidence="3 4">
    <name type="scientific">Gluconobacter albidus</name>
    <dbReference type="NCBI Taxonomy" id="318683"/>
    <lineage>
        <taxon>Bacteria</taxon>
        <taxon>Pseudomonadati</taxon>
        <taxon>Pseudomonadota</taxon>
        <taxon>Alphaproteobacteria</taxon>
        <taxon>Acetobacterales</taxon>
        <taxon>Acetobacteraceae</taxon>
        <taxon>Gluconobacter</taxon>
    </lineage>
</organism>
<reference evidence="4" key="1">
    <citation type="journal article" date="2019" name="Int. J. Syst. Evol. Microbiol.">
        <title>The Global Catalogue of Microorganisms (GCM) 10K type strain sequencing project: providing services to taxonomists for standard genome sequencing and annotation.</title>
        <authorList>
            <consortium name="The Broad Institute Genomics Platform"/>
            <consortium name="The Broad Institute Genome Sequencing Center for Infectious Disease"/>
            <person name="Wu L."/>
            <person name="Ma J."/>
        </authorList>
    </citation>
    <scope>NUCLEOTIDE SEQUENCE [LARGE SCALE GENOMIC DNA]</scope>
    <source>
        <strain evidence="4">NBRC 3250</strain>
    </source>
</reference>
<dbReference type="SUPFAM" id="SSF48208">
    <property type="entry name" value="Six-hairpin glycosidases"/>
    <property type="match status" value="1"/>
</dbReference>
<comment type="caution">
    <text evidence="3">The sequence shown here is derived from an EMBL/GenBank/DDBJ whole genome shotgun (WGS) entry which is preliminary data.</text>
</comment>
<dbReference type="RefSeq" id="WP_231865421.1">
    <property type="nucleotide sequence ID" value="NZ_BEWL01000005.1"/>
</dbReference>
<evidence type="ECO:0000256" key="2">
    <source>
        <dbReference type="ARBA" id="ARBA00023235"/>
    </source>
</evidence>
<dbReference type="InterPro" id="IPR008928">
    <property type="entry name" value="6-hairpin_glycosidase_sf"/>
</dbReference>
<sequence>MSVDAGVQLSYGSRMQTGTPYASLPTLMDADQRSLWGGWLTRTVLPFWSDAGFDRTRRLYHERLTFAGEPLVLEASRLMVQARQISTFCRAALDGLHEASGQALMCLEEVERLYRHRDGQAGWIFSVAPDGTPVGTKRDLYAHAFILFAYGWAYRLSGNPDFLVVARQTVLELHQIFRAKHGGFLDEVPLIGAVRHQNPHMHLLEAFLVLFEVSGDSFYLDEARSLVRLALRKLIQPGSGALLEDFMTDWRPTAPAGGNRVEPGHLFEWSWLLRDYLRLEPGTPEAGAIGRAAEGLFAFGMAHGLARVGEGAVVRDAVTDGGQTVENATRIWPQTELCRLLVCRNERPDILRGLTEHFFGTFSSDQKSALWVDRFDAFGNATVSDVPASSLYHIYGAAREFCGR</sequence>